<protein>
    <submittedName>
        <fullName evidence="1">Uncharacterized protein</fullName>
    </submittedName>
</protein>
<dbReference type="AlphaFoldDB" id="A0A1H7RUB4"/>
<organism evidence="1 2">
    <name type="scientific">Chitinophaga rupis</name>
    <dbReference type="NCBI Taxonomy" id="573321"/>
    <lineage>
        <taxon>Bacteria</taxon>
        <taxon>Pseudomonadati</taxon>
        <taxon>Bacteroidota</taxon>
        <taxon>Chitinophagia</taxon>
        <taxon>Chitinophagales</taxon>
        <taxon>Chitinophagaceae</taxon>
        <taxon>Chitinophaga</taxon>
    </lineage>
</organism>
<proteinExistence type="predicted"/>
<accession>A0A1H7RUB4</accession>
<dbReference type="Proteomes" id="UP000198984">
    <property type="component" value="Unassembled WGS sequence"/>
</dbReference>
<gene>
    <name evidence="1" type="ORF">SAMN04488505_102717</name>
</gene>
<reference evidence="1 2" key="1">
    <citation type="submission" date="2016-10" db="EMBL/GenBank/DDBJ databases">
        <authorList>
            <person name="de Groot N.N."/>
        </authorList>
    </citation>
    <scope>NUCLEOTIDE SEQUENCE [LARGE SCALE GENOMIC DNA]</scope>
    <source>
        <strain evidence="1 2">DSM 21039</strain>
    </source>
</reference>
<dbReference type="EMBL" id="FOBB01000002">
    <property type="protein sequence ID" value="SEL63027.1"/>
    <property type="molecule type" value="Genomic_DNA"/>
</dbReference>
<dbReference type="STRING" id="573321.SAMN04488505_102717"/>
<keyword evidence="2" id="KW-1185">Reference proteome</keyword>
<evidence type="ECO:0000313" key="1">
    <source>
        <dbReference type="EMBL" id="SEL63027.1"/>
    </source>
</evidence>
<name>A0A1H7RUB4_9BACT</name>
<evidence type="ECO:0000313" key="2">
    <source>
        <dbReference type="Proteomes" id="UP000198984"/>
    </source>
</evidence>
<sequence length="244" mass="26115">METISLTFKTTFFMPSTLSKRIATDPAYERTRENMAEFERAGKAGKLLTDSMRILANNARDSRLTSRMAKEMSKVIKTDALNGRGLRTVTDGNLGLLQGFEFNNDARLTTVFFAPYTVAIDRAAGTLNIAIAAFEPKTMINAPSGTTHFSVTAAASEVNFGGNVHTGAHAATAELVYGDQTEAAIALNNAVTANSTQPLFLALGVRFYQQVNGKFYPLNSGKFNALAIVKVDLPAAAPPPADGN</sequence>